<keyword evidence="4" id="KW-0067">ATP-binding</keyword>
<keyword evidence="7" id="KW-1185">Reference proteome</keyword>
<dbReference type="eggNOG" id="KOG0420">
    <property type="taxonomic scope" value="Eukaryota"/>
</dbReference>
<dbReference type="GO" id="GO:0005524">
    <property type="term" value="F:ATP binding"/>
    <property type="evidence" value="ECO:0007669"/>
    <property type="project" value="UniProtKB-UniRule"/>
</dbReference>
<keyword evidence="1" id="KW-0808">Transferase</keyword>
<dbReference type="PROSITE" id="PS00183">
    <property type="entry name" value="UBC_1"/>
    <property type="match status" value="1"/>
</dbReference>
<evidence type="ECO:0000313" key="7">
    <source>
        <dbReference type="Proteomes" id="UP000006038"/>
    </source>
</evidence>
<dbReference type="PANTHER" id="PTHR24068">
    <property type="entry name" value="UBIQUITIN-CONJUGATING ENZYME E2"/>
    <property type="match status" value="1"/>
</dbReference>
<proteinExistence type="inferred from homology"/>
<protein>
    <recommendedName>
        <fullName evidence="5">UBC core domain-containing protein</fullName>
    </recommendedName>
</protein>
<feature type="domain" description="UBC core" evidence="5">
    <location>
        <begin position="91"/>
        <end position="182"/>
    </location>
</feature>
<dbReference type="InterPro" id="IPR023313">
    <property type="entry name" value="UBQ-conjugating_AS"/>
</dbReference>
<dbReference type="AlphaFoldDB" id="J3LV25"/>
<evidence type="ECO:0000259" key="5">
    <source>
        <dbReference type="PROSITE" id="PS50127"/>
    </source>
</evidence>
<dbReference type="STRING" id="4533.J3LV25"/>
<dbReference type="GO" id="GO:0016740">
    <property type="term" value="F:transferase activity"/>
    <property type="evidence" value="ECO:0007669"/>
    <property type="project" value="UniProtKB-KW"/>
</dbReference>
<dbReference type="InterPro" id="IPR000608">
    <property type="entry name" value="UBC"/>
</dbReference>
<reference evidence="6" key="1">
    <citation type="journal article" date="2013" name="Nat. Commun.">
        <title>Whole-genome sequencing of Oryza brachyantha reveals mechanisms underlying Oryza genome evolution.</title>
        <authorList>
            <person name="Chen J."/>
            <person name="Huang Q."/>
            <person name="Gao D."/>
            <person name="Wang J."/>
            <person name="Lang Y."/>
            <person name="Liu T."/>
            <person name="Li B."/>
            <person name="Bai Z."/>
            <person name="Luis Goicoechea J."/>
            <person name="Liang C."/>
            <person name="Chen C."/>
            <person name="Zhang W."/>
            <person name="Sun S."/>
            <person name="Liao Y."/>
            <person name="Zhang X."/>
            <person name="Yang L."/>
            <person name="Song C."/>
            <person name="Wang M."/>
            <person name="Shi J."/>
            <person name="Liu G."/>
            <person name="Liu J."/>
            <person name="Zhou H."/>
            <person name="Zhou W."/>
            <person name="Yu Q."/>
            <person name="An N."/>
            <person name="Chen Y."/>
            <person name="Cai Q."/>
            <person name="Wang B."/>
            <person name="Liu B."/>
            <person name="Min J."/>
            <person name="Huang Y."/>
            <person name="Wu H."/>
            <person name="Li Z."/>
            <person name="Zhang Y."/>
            <person name="Yin Y."/>
            <person name="Song W."/>
            <person name="Jiang J."/>
            <person name="Jackson S.A."/>
            <person name="Wing R.A."/>
            <person name="Wang J."/>
            <person name="Chen M."/>
        </authorList>
    </citation>
    <scope>NUCLEOTIDE SEQUENCE [LARGE SCALE GENOMIC DNA]</scope>
    <source>
        <strain evidence="6">cv. IRGC 101232</strain>
    </source>
</reference>
<name>J3LV25_ORYBR</name>
<accession>J3LV25</accession>
<keyword evidence="2 4" id="KW-0833">Ubl conjugation pathway</keyword>
<sequence>MASSSKSFQSSSKLVSDKKYQGALVASPAKTISPKTVKHIVPAKHLILSGESTSHLASFFVKVVALEVIRRFAKVSTYEEFQLAWSLFGNFLNFISKFDISELNLPKSTSISFPNGKDDLMNFEIIVRPDEGYYLGGTFVFTFQVSPYPHEPPKVKCNTKVYHPNIDLEGNVCITLGFLKSI</sequence>
<organism evidence="6">
    <name type="scientific">Oryza brachyantha</name>
    <name type="common">malo sina</name>
    <dbReference type="NCBI Taxonomy" id="4533"/>
    <lineage>
        <taxon>Eukaryota</taxon>
        <taxon>Viridiplantae</taxon>
        <taxon>Streptophyta</taxon>
        <taxon>Embryophyta</taxon>
        <taxon>Tracheophyta</taxon>
        <taxon>Spermatophyta</taxon>
        <taxon>Magnoliopsida</taxon>
        <taxon>Liliopsida</taxon>
        <taxon>Poales</taxon>
        <taxon>Poaceae</taxon>
        <taxon>BOP clade</taxon>
        <taxon>Oryzoideae</taxon>
        <taxon>Oryzeae</taxon>
        <taxon>Oryzinae</taxon>
        <taxon>Oryza</taxon>
    </lineage>
</organism>
<keyword evidence="4" id="KW-0547">Nucleotide-binding</keyword>
<reference evidence="6" key="2">
    <citation type="submission" date="2013-04" db="UniProtKB">
        <authorList>
            <consortium name="EnsemblPlants"/>
        </authorList>
    </citation>
    <scope>IDENTIFICATION</scope>
</reference>
<dbReference type="HOGENOM" id="CLU_1484204_0_0_1"/>
<dbReference type="SUPFAM" id="SSF54495">
    <property type="entry name" value="UBC-like"/>
    <property type="match status" value="1"/>
</dbReference>
<dbReference type="InterPro" id="IPR016135">
    <property type="entry name" value="UBQ-conjugating_enzyme/RWD"/>
</dbReference>
<evidence type="ECO:0000313" key="6">
    <source>
        <dbReference type="EnsemblPlants" id="OB03G49010.1"/>
    </source>
</evidence>
<evidence type="ECO:0000256" key="1">
    <source>
        <dbReference type="ARBA" id="ARBA00022679"/>
    </source>
</evidence>
<feature type="active site" description="Glycyl thioester intermediate" evidence="3">
    <location>
        <position position="173"/>
    </location>
</feature>
<dbReference type="PROSITE" id="PS50127">
    <property type="entry name" value="UBC_2"/>
    <property type="match status" value="1"/>
</dbReference>
<dbReference type="CDD" id="cd23794">
    <property type="entry name" value="UBCc_UBE2F_UBE2M"/>
    <property type="match status" value="1"/>
</dbReference>
<dbReference type="Gene3D" id="3.10.110.10">
    <property type="entry name" value="Ubiquitin Conjugating Enzyme"/>
    <property type="match status" value="1"/>
</dbReference>
<dbReference type="Pfam" id="PF00179">
    <property type="entry name" value="UQ_con"/>
    <property type="match status" value="1"/>
</dbReference>
<evidence type="ECO:0000256" key="3">
    <source>
        <dbReference type="PROSITE-ProRule" id="PRU10133"/>
    </source>
</evidence>
<dbReference type="Proteomes" id="UP000006038">
    <property type="component" value="Chromosome 3"/>
</dbReference>
<comment type="similarity">
    <text evidence="4">Belongs to the ubiquitin-conjugating enzyme family.</text>
</comment>
<evidence type="ECO:0000256" key="2">
    <source>
        <dbReference type="ARBA" id="ARBA00022786"/>
    </source>
</evidence>
<dbReference type="Gramene" id="OB03G49010.1">
    <property type="protein sequence ID" value="OB03G49010.1"/>
    <property type="gene ID" value="OB03G49010"/>
</dbReference>
<evidence type="ECO:0000256" key="4">
    <source>
        <dbReference type="RuleBase" id="RU362109"/>
    </source>
</evidence>
<dbReference type="EnsemblPlants" id="OB03G49010.1">
    <property type="protein sequence ID" value="OB03G49010.1"/>
    <property type="gene ID" value="OB03G49010"/>
</dbReference>